<dbReference type="Gene3D" id="1.25.40.990">
    <property type="match status" value="1"/>
</dbReference>
<feature type="domain" description="CSN8/PSMD8/EIF3K" evidence="2">
    <location>
        <begin position="131"/>
        <end position="269"/>
    </location>
</feature>
<feature type="compositionally biased region" description="Pro residues" evidence="1">
    <location>
        <begin position="1"/>
        <end position="10"/>
    </location>
</feature>
<dbReference type="Proteomes" id="UP001497453">
    <property type="component" value="Chromosome 3"/>
</dbReference>
<dbReference type="Pfam" id="PF10075">
    <property type="entry name" value="CSN8_PSD8_EIF3K"/>
    <property type="match status" value="1"/>
</dbReference>
<reference evidence="4" key="1">
    <citation type="submission" date="2024-04" db="EMBL/GenBank/DDBJ databases">
        <authorList>
            <person name="Shaw F."/>
            <person name="Minotto A."/>
        </authorList>
    </citation>
    <scope>NUCLEOTIDE SEQUENCE [LARGE SCALE GENOMIC DNA]</scope>
</reference>
<name>A0ABP1DFF3_9APHY</name>
<dbReference type="EMBL" id="OZ037946">
    <property type="protein sequence ID" value="CAL1705758.1"/>
    <property type="molecule type" value="Genomic_DNA"/>
</dbReference>
<sequence length="305" mass="32833">MTGPPTPPPSSALEIQDAQREASVPPPAAAQSETTAAEPADHAQNEEPIAVEPTVQPDSTPEVATQSLNVYQLLFPTLADLASKGSYRELVDVAERADWNVCLLILCLVCLNTLIIFTQAEGDHHPSRLLIIAPLVLGYLILDDLPPARFALSRLPRSLESQPISHALFNLLASTSERRYEKIYVRAEQVVLAAQAFQIPGYELTAVIGALTTNFVDTFRRKTFALLSKAYSSLPLSVVQTYLGFTAEQAISVATEFNWSYDAQTQIFAPSASGSTPVVTNGFRSGPSSLATFGSLASGLILDTD</sequence>
<protein>
    <recommendedName>
        <fullName evidence="2">CSN8/PSMD8/EIF3K domain-containing protein</fullName>
    </recommendedName>
</protein>
<gene>
    <name evidence="3" type="ORF">GFSPODELE1_LOCUS5569</name>
</gene>
<evidence type="ECO:0000259" key="2">
    <source>
        <dbReference type="Pfam" id="PF10075"/>
    </source>
</evidence>
<evidence type="ECO:0000313" key="3">
    <source>
        <dbReference type="EMBL" id="CAL1705758.1"/>
    </source>
</evidence>
<accession>A0ABP1DFF3</accession>
<organism evidence="3 4">
    <name type="scientific">Somion occarium</name>
    <dbReference type="NCBI Taxonomy" id="3059160"/>
    <lineage>
        <taxon>Eukaryota</taxon>
        <taxon>Fungi</taxon>
        <taxon>Dikarya</taxon>
        <taxon>Basidiomycota</taxon>
        <taxon>Agaricomycotina</taxon>
        <taxon>Agaricomycetes</taxon>
        <taxon>Polyporales</taxon>
        <taxon>Cerrenaceae</taxon>
        <taxon>Somion</taxon>
    </lineage>
</organism>
<proteinExistence type="predicted"/>
<evidence type="ECO:0000313" key="4">
    <source>
        <dbReference type="Proteomes" id="UP001497453"/>
    </source>
</evidence>
<dbReference type="InterPro" id="IPR033464">
    <property type="entry name" value="CSN8_PSD8_EIF3K"/>
</dbReference>
<evidence type="ECO:0000256" key="1">
    <source>
        <dbReference type="SAM" id="MobiDB-lite"/>
    </source>
</evidence>
<feature type="region of interest" description="Disordered" evidence="1">
    <location>
        <begin position="1"/>
        <end position="46"/>
    </location>
</feature>
<keyword evidence="4" id="KW-1185">Reference proteome</keyword>